<evidence type="ECO:0000313" key="14">
    <source>
        <dbReference type="EMBL" id="SEM74999.1"/>
    </source>
</evidence>
<keyword evidence="15" id="KW-1185">Reference proteome</keyword>
<evidence type="ECO:0000256" key="5">
    <source>
        <dbReference type="ARBA" id="ARBA00022692"/>
    </source>
</evidence>
<evidence type="ECO:0000259" key="13">
    <source>
        <dbReference type="Pfam" id="PF00487"/>
    </source>
</evidence>
<feature type="transmembrane region" description="Helical" evidence="12">
    <location>
        <begin position="66"/>
        <end position="89"/>
    </location>
</feature>
<dbReference type="EMBL" id="FOCO01000002">
    <property type="protein sequence ID" value="SEM74999.1"/>
    <property type="molecule type" value="Genomic_DNA"/>
</dbReference>
<dbReference type="GO" id="GO:0004497">
    <property type="term" value="F:monooxygenase activity"/>
    <property type="evidence" value="ECO:0007669"/>
    <property type="project" value="UniProtKB-KW"/>
</dbReference>
<name>A0A1H8AYP8_9RHOB</name>
<organism evidence="14 15">
    <name type="scientific">Pseudorhodobacter antarcticus</name>
    <dbReference type="NCBI Taxonomy" id="1077947"/>
    <lineage>
        <taxon>Bacteria</taxon>
        <taxon>Pseudomonadati</taxon>
        <taxon>Pseudomonadota</taxon>
        <taxon>Alphaproteobacteria</taxon>
        <taxon>Rhodobacterales</taxon>
        <taxon>Paracoccaceae</taxon>
        <taxon>Pseudorhodobacter</taxon>
    </lineage>
</organism>
<evidence type="ECO:0000313" key="15">
    <source>
        <dbReference type="Proteomes" id="UP000183002"/>
    </source>
</evidence>
<gene>
    <name evidence="14" type="ORF">SAMN05216227_100229</name>
</gene>
<keyword evidence="9" id="KW-0408">Iron</keyword>
<dbReference type="GO" id="GO:0005886">
    <property type="term" value="C:plasma membrane"/>
    <property type="evidence" value="ECO:0007669"/>
    <property type="project" value="UniProtKB-SubCell"/>
</dbReference>
<dbReference type="AlphaFoldDB" id="A0A1H8AYP8"/>
<evidence type="ECO:0000256" key="1">
    <source>
        <dbReference type="ARBA" id="ARBA00004429"/>
    </source>
</evidence>
<dbReference type="GO" id="GO:0046872">
    <property type="term" value="F:metal ion binding"/>
    <property type="evidence" value="ECO:0007669"/>
    <property type="project" value="UniProtKB-KW"/>
</dbReference>
<evidence type="ECO:0000256" key="3">
    <source>
        <dbReference type="ARBA" id="ARBA00022475"/>
    </source>
</evidence>
<keyword evidence="10 14" id="KW-0503">Monooxygenase</keyword>
<evidence type="ECO:0000256" key="7">
    <source>
        <dbReference type="ARBA" id="ARBA00022989"/>
    </source>
</evidence>
<dbReference type="Proteomes" id="UP000183002">
    <property type="component" value="Unassembled WGS sequence"/>
</dbReference>
<protein>
    <submittedName>
        <fullName evidence="14">Alkane 1-monooxygenase</fullName>
    </submittedName>
</protein>
<keyword evidence="5 12" id="KW-0812">Transmembrane</keyword>
<dbReference type="GO" id="GO:0006629">
    <property type="term" value="P:lipid metabolic process"/>
    <property type="evidence" value="ECO:0007669"/>
    <property type="project" value="InterPro"/>
</dbReference>
<evidence type="ECO:0000256" key="2">
    <source>
        <dbReference type="ARBA" id="ARBA00010823"/>
    </source>
</evidence>
<keyword evidence="8" id="KW-0560">Oxidoreductase</keyword>
<evidence type="ECO:0000256" key="8">
    <source>
        <dbReference type="ARBA" id="ARBA00023002"/>
    </source>
</evidence>
<dbReference type="InterPro" id="IPR005804">
    <property type="entry name" value="FA_desaturase_dom"/>
</dbReference>
<dbReference type="PANTHER" id="PTHR38674">
    <property type="entry name" value="ALKANE 1-MONOOXYGENASE 1"/>
    <property type="match status" value="1"/>
</dbReference>
<feature type="domain" description="Fatty acid desaturase" evidence="13">
    <location>
        <begin position="101"/>
        <end position="303"/>
    </location>
</feature>
<evidence type="ECO:0000256" key="9">
    <source>
        <dbReference type="ARBA" id="ARBA00023004"/>
    </source>
</evidence>
<keyword evidence="6" id="KW-0479">Metal-binding</keyword>
<comment type="similarity">
    <text evidence="2">Belongs to the fatty acid desaturase type 1 family. AlkB subfamily.</text>
</comment>
<accession>A0A1H8AYP8</accession>
<keyword evidence="4" id="KW-0997">Cell inner membrane</keyword>
<keyword evidence="7 12" id="KW-1133">Transmembrane helix</keyword>
<evidence type="ECO:0000256" key="11">
    <source>
        <dbReference type="ARBA" id="ARBA00023136"/>
    </source>
</evidence>
<dbReference type="CDD" id="cd03512">
    <property type="entry name" value="Alkane-hydroxylase"/>
    <property type="match status" value="1"/>
</dbReference>
<sequence length="350" mass="38345">MPKLPQMPLFALAALLPFGLICMAAITGGLWVWAAVLYMGVLTAGLDQLLRLTLPDAPQGAEFPAADALLIVLAFAHLAAFGLVVWALASDSGLRVGERILLGLAAGQWFGQVSNPTAHELIHRGHRALYALGVVVYATMLFGHHASAHRLVHHRHAASADDPNSAREGETFYGFWLRAWRGSFLLGLQAETARRVGKPGPHPYWIYALLSLASLGAGFAIAGLPGVAVWALLAVYGHSQLLLADYVQHYGLTRARLLNGKLEPVHEAHSWNAPQWFSSALMLNAPRHSDHHTHPSRPYPALRMPPETAAPYLPYPLPICCTLALAPRLWQRIMDRRLVKWRNMQAQTAL</sequence>
<evidence type="ECO:0000256" key="4">
    <source>
        <dbReference type="ARBA" id="ARBA00022519"/>
    </source>
</evidence>
<dbReference type="STRING" id="1077947.SAMN05216227_100229"/>
<dbReference type="InterPro" id="IPR033885">
    <property type="entry name" value="AlkB/XylM"/>
</dbReference>
<reference evidence="14 15" key="1">
    <citation type="submission" date="2016-10" db="EMBL/GenBank/DDBJ databases">
        <authorList>
            <person name="de Groot N.N."/>
        </authorList>
    </citation>
    <scope>NUCLEOTIDE SEQUENCE [LARGE SCALE GENOMIC DNA]</scope>
    <source>
        <strain evidence="14 15">CGMCC 1.10836</strain>
    </source>
</reference>
<feature type="transmembrane region" description="Helical" evidence="12">
    <location>
        <begin position="204"/>
        <end position="233"/>
    </location>
</feature>
<dbReference type="RefSeq" id="WP_231579667.1">
    <property type="nucleotide sequence ID" value="NZ_FOCO01000002.1"/>
</dbReference>
<evidence type="ECO:0000256" key="12">
    <source>
        <dbReference type="SAM" id="Phobius"/>
    </source>
</evidence>
<evidence type="ECO:0000256" key="10">
    <source>
        <dbReference type="ARBA" id="ARBA00023033"/>
    </source>
</evidence>
<feature type="transmembrane region" description="Helical" evidence="12">
    <location>
        <begin position="312"/>
        <end position="330"/>
    </location>
</feature>
<keyword evidence="3" id="KW-1003">Cell membrane</keyword>
<evidence type="ECO:0000256" key="6">
    <source>
        <dbReference type="ARBA" id="ARBA00022723"/>
    </source>
</evidence>
<keyword evidence="11 12" id="KW-0472">Membrane</keyword>
<dbReference type="PANTHER" id="PTHR38674:SF1">
    <property type="entry name" value="ALKANE 1-MONOOXYGENASE 1"/>
    <property type="match status" value="1"/>
</dbReference>
<dbReference type="Pfam" id="PF00487">
    <property type="entry name" value="FA_desaturase"/>
    <property type="match status" value="1"/>
</dbReference>
<comment type="subcellular location">
    <subcellularLocation>
        <location evidence="1">Cell inner membrane</location>
        <topology evidence="1">Multi-pass membrane protein</topology>
    </subcellularLocation>
</comment>
<proteinExistence type="inferred from homology"/>